<evidence type="ECO:0000313" key="1">
    <source>
        <dbReference type="EMBL" id="CUK07544.1"/>
    </source>
</evidence>
<sequence>MRASIRGMDRTLNPPIWTLSKDTESATGPERKIMRAPVFIHDAVTPWRDETLLLKLMRDQAADQDE</sequence>
<organism evidence="1 2">
    <name type="scientific">Ruegeria denitrificans</name>
    <dbReference type="NCBI Taxonomy" id="1715692"/>
    <lineage>
        <taxon>Bacteria</taxon>
        <taxon>Pseudomonadati</taxon>
        <taxon>Pseudomonadota</taxon>
        <taxon>Alphaproteobacteria</taxon>
        <taxon>Rhodobacterales</taxon>
        <taxon>Roseobacteraceae</taxon>
        <taxon>Ruegeria</taxon>
    </lineage>
</organism>
<gene>
    <name evidence="1" type="ORF">RUE5091_02961</name>
</gene>
<dbReference type="Proteomes" id="UP000051260">
    <property type="component" value="Unassembled WGS sequence"/>
</dbReference>
<evidence type="ECO:0000313" key="2">
    <source>
        <dbReference type="Proteomes" id="UP000051260"/>
    </source>
</evidence>
<dbReference type="AlphaFoldDB" id="A0A0N7MA53"/>
<proteinExistence type="predicted"/>
<dbReference type="EMBL" id="CYUD01000009">
    <property type="protein sequence ID" value="CUK07544.1"/>
    <property type="molecule type" value="Genomic_DNA"/>
</dbReference>
<keyword evidence="2" id="KW-1185">Reference proteome</keyword>
<protein>
    <submittedName>
        <fullName evidence="1">Uncharacterized protein</fullName>
    </submittedName>
</protein>
<name>A0A0N7MA53_9RHOB</name>
<accession>A0A0N7MA53</accession>
<reference evidence="2" key="1">
    <citation type="submission" date="2015-09" db="EMBL/GenBank/DDBJ databases">
        <authorList>
            <person name="Rodrigo-Torres L."/>
            <person name="Arahal D.R."/>
        </authorList>
    </citation>
    <scope>NUCLEOTIDE SEQUENCE [LARGE SCALE GENOMIC DNA]</scope>
    <source>
        <strain evidence="2">CECT 5091</strain>
    </source>
</reference>
<dbReference type="STRING" id="1715692.RUE5091_02961"/>